<dbReference type="EMBL" id="LAZR01000012">
    <property type="protein sequence ID" value="KKO07530.1"/>
    <property type="molecule type" value="Genomic_DNA"/>
</dbReference>
<keyword evidence="2" id="KW-0444">Lipid biosynthesis</keyword>
<dbReference type="NCBIfam" id="NF009602">
    <property type="entry name" value="PRK13054.1"/>
    <property type="match status" value="1"/>
</dbReference>
<dbReference type="Gene3D" id="3.40.50.10330">
    <property type="entry name" value="Probable inorganic polyphosphate/atp-NAD kinase, domain 1"/>
    <property type="match status" value="1"/>
</dbReference>
<keyword evidence="11" id="KW-1208">Phospholipid metabolism</keyword>
<dbReference type="InterPro" id="IPR022433">
    <property type="entry name" value="Lip_kinase_YegS"/>
</dbReference>
<keyword evidence="5" id="KW-0547">Nucleotide-binding</keyword>
<evidence type="ECO:0000256" key="3">
    <source>
        <dbReference type="ARBA" id="ARBA00022679"/>
    </source>
</evidence>
<dbReference type="GO" id="GO:0008654">
    <property type="term" value="P:phospholipid biosynthetic process"/>
    <property type="evidence" value="ECO:0007669"/>
    <property type="project" value="UniProtKB-KW"/>
</dbReference>
<accession>A0A0F9VTY4</accession>
<feature type="domain" description="DAGKc" evidence="12">
    <location>
        <begin position="3"/>
        <end position="133"/>
    </location>
</feature>
<dbReference type="InterPro" id="IPR016064">
    <property type="entry name" value="NAD/diacylglycerol_kinase_sf"/>
</dbReference>
<keyword evidence="8" id="KW-0460">Magnesium</keyword>
<evidence type="ECO:0000256" key="6">
    <source>
        <dbReference type="ARBA" id="ARBA00022777"/>
    </source>
</evidence>
<evidence type="ECO:0000256" key="1">
    <source>
        <dbReference type="ARBA" id="ARBA00001946"/>
    </source>
</evidence>
<dbReference type="InterPro" id="IPR045540">
    <property type="entry name" value="YegS/DAGK_C"/>
</dbReference>
<gene>
    <name evidence="13" type="ORF">LCGC14_0054860</name>
</gene>
<dbReference type="GO" id="GO:0005524">
    <property type="term" value="F:ATP binding"/>
    <property type="evidence" value="ECO:0007669"/>
    <property type="project" value="UniProtKB-KW"/>
</dbReference>
<evidence type="ECO:0000256" key="4">
    <source>
        <dbReference type="ARBA" id="ARBA00022723"/>
    </source>
</evidence>
<proteinExistence type="inferred from homology"/>
<dbReference type="PANTHER" id="PTHR12358">
    <property type="entry name" value="SPHINGOSINE KINASE"/>
    <property type="match status" value="1"/>
</dbReference>
<dbReference type="PROSITE" id="PS50146">
    <property type="entry name" value="DAGK"/>
    <property type="match status" value="1"/>
</dbReference>
<evidence type="ECO:0000256" key="10">
    <source>
        <dbReference type="ARBA" id="ARBA00023209"/>
    </source>
</evidence>
<comment type="cofactor">
    <cofactor evidence="1">
        <name>Mg(2+)</name>
        <dbReference type="ChEBI" id="CHEBI:18420"/>
    </cofactor>
</comment>
<evidence type="ECO:0000256" key="8">
    <source>
        <dbReference type="ARBA" id="ARBA00022842"/>
    </source>
</evidence>
<dbReference type="HAMAP" id="MF_01377">
    <property type="entry name" value="YegS"/>
    <property type="match status" value="1"/>
</dbReference>
<evidence type="ECO:0000256" key="11">
    <source>
        <dbReference type="ARBA" id="ARBA00023264"/>
    </source>
</evidence>
<dbReference type="SMART" id="SM00046">
    <property type="entry name" value="DAGKc"/>
    <property type="match status" value="1"/>
</dbReference>
<dbReference type="Pfam" id="PF00781">
    <property type="entry name" value="DAGK_cat"/>
    <property type="match status" value="1"/>
</dbReference>
<dbReference type="Pfam" id="PF19279">
    <property type="entry name" value="YegS_C"/>
    <property type="match status" value="1"/>
</dbReference>
<organism evidence="13">
    <name type="scientific">marine sediment metagenome</name>
    <dbReference type="NCBI Taxonomy" id="412755"/>
    <lineage>
        <taxon>unclassified sequences</taxon>
        <taxon>metagenomes</taxon>
        <taxon>ecological metagenomes</taxon>
    </lineage>
</organism>
<keyword evidence="10" id="KW-0594">Phospholipid biosynthesis</keyword>
<dbReference type="InterPro" id="IPR050187">
    <property type="entry name" value="Lipid_Phosphate_FormReg"/>
</dbReference>
<dbReference type="InterPro" id="IPR017438">
    <property type="entry name" value="ATP-NAD_kinase_N"/>
</dbReference>
<evidence type="ECO:0000256" key="9">
    <source>
        <dbReference type="ARBA" id="ARBA00023098"/>
    </source>
</evidence>
<dbReference type="SUPFAM" id="SSF111331">
    <property type="entry name" value="NAD kinase/diacylglycerol kinase-like"/>
    <property type="match status" value="1"/>
</dbReference>
<sequence length="319" mass="34171">MTDSQQHYLLIINGKSAGNPELREAVNEQRQAGMLITVRATWEGGDAADIAEQSASLGITHVIACGGDGTVSEVMNGLMRLAHDQRPALGIVPLGSANDFATSVGLPLEPGPALEAALSLSSHPIDVVRITAGASGESTTSYYMNMTTGGFGAEITSSTPKTLKRMLGGGAYSLMGALKAWRHRSYRGTLHWDGKEEQTSLLLLALGNGRQSGGGQVLAPRAKLDDGRLDVLLVKDFKSMMELTKLISELQSFPADGRFVRYFTTSQLTVTTQAEDPPWPLTLDGEARCYDHYCAEVVPLALRVLIPEDCPLLSSSRQP</sequence>
<dbReference type="InterPro" id="IPR001206">
    <property type="entry name" value="Diacylglycerol_kinase_cat_dom"/>
</dbReference>
<dbReference type="GO" id="GO:0005886">
    <property type="term" value="C:plasma membrane"/>
    <property type="evidence" value="ECO:0007669"/>
    <property type="project" value="TreeGrafter"/>
</dbReference>
<keyword evidence="6" id="KW-0418">Kinase</keyword>
<evidence type="ECO:0000256" key="7">
    <source>
        <dbReference type="ARBA" id="ARBA00022840"/>
    </source>
</evidence>
<dbReference type="PANTHER" id="PTHR12358:SF106">
    <property type="entry name" value="LIPID KINASE YEGS"/>
    <property type="match status" value="1"/>
</dbReference>
<evidence type="ECO:0000313" key="13">
    <source>
        <dbReference type="EMBL" id="KKO07530.1"/>
    </source>
</evidence>
<name>A0A0F9VTY4_9ZZZZ</name>
<comment type="caution">
    <text evidence="13">The sequence shown here is derived from an EMBL/GenBank/DDBJ whole genome shotgun (WGS) entry which is preliminary data.</text>
</comment>
<dbReference type="AlphaFoldDB" id="A0A0F9VTY4"/>
<reference evidence="13" key="1">
    <citation type="journal article" date="2015" name="Nature">
        <title>Complex archaea that bridge the gap between prokaryotes and eukaryotes.</title>
        <authorList>
            <person name="Spang A."/>
            <person name="Saw J.H."/>
            <person name="Jorgensen S.L."/>
            <person name="Zaremba-Niedzwiedzka K."/>
            <person name="Martijn J."/>
            <person name="Lind A.E."/>
            <person name="van Eijk R."/>
            <person name="Schleper C."/>
            <person name="Guy L."/>
            <person name="Ettema T.J."/>
        </authorList>
    </citation>
    <scope>NUCLEOTIDE SEQUENCE</scope>
</reference>
<keyword evidence="7" id="KW-0067">ATP-binding</keyword>
<keyword evidence="4" id="KW-0479">Metal-binding</keyword>
<evidence type="ECO:0000259" key="12">
    <source>
        <dbReference type="PROSITE" id="PS50146"/>
    </source>
</evidence>
<keyword evidence="3" id="KW-0808">Transferase</keyword>
<dbReference type="GO" id="GO:0001727">
    <property type="term" value="F:lipid kinase activity"/>
    <property type="evidence" value="ECO:0007669"/>
    <property type="project" value="InterPro"/>
</dbReference>
<keyword evidence="9" id="KW-0443">Lipid metabolism</keyword>
<evidence type="ECO:0000256" key="2">
    <source>
        <dbReference type="ARBA" id="ARBA00022516"/>
    </source>
</evidence>
<dbReference type="GO" id="GO:0046872">
    <property type="term" value="F:metal ion binding"/>
    <property type="evidence" value="ECO:0007669"/>
    <property type="project" value="UniProtKB-KW"/>
</dbReference>
<protein>
    <recommendedName>
        <fullName evidence="12">DAGKc domain-containing protein</fullName>
    </recommendedName>
</protein>
<dbReference type="NCBIfam" id="TIGR00147">
    <property type="entry name" value="YegS/Rv2252/BmrU family lipid kinase"/>
    <property type="match status" value="1"/>
</dbReference>
<dbReference type="InterPro" id="IPR005218">
    <property type="entry name" value="Diacylglycerol/lipid_kinase"/>
</dbReference>
<dbReference type="Gene3D" id="2.60.200.40">
    <property type="match status" value="1"/>
</dbReference>
<evidence type="ECO:0000256" key="5">
    <source>
        <dbReference type="ARBA" id="ARBA00022741"/>
    </source>
</evidence>